<dbReference type="EMBL" id="LMWN01000104">
    <property type="protein sequence ID" value="KUM95984.1"/>
    <property type="molecule type" value="Genomic_DNA"/>
</dbReference>
<evidence type="ECO:0000256" key="3">
    <source>
        <dbReference type="ARBA" id="ARBA00006484"/>
    </source>
</evidence>
<dbReference type="RefSeq" id="WP_067136798.1">
    <property type="nucleotide sequence ID" value="NZ_JBFACD010000015.1"/>
</dbReference>
<comment type="similarity">
    <text evidence="2">Belongs to the enoyl-CoA hydratase/isomerase family.</text>
</comment>
<dbReference type="Pfam" id="PF01575">
    <property type="entry name" value="MaoC_dehydratas"/>
    <property type="match status" value="1"/>
</dbReference>
<dbReference type="PANTHER" id="PTHR43008">
    <property type="entry name" value="BENZIL REDUCTASE"/>
    <property type="match status" value="1"/>
</dbReference>
<dbReference type="InterPro" id="IPR029069">
    <property type="entry name" value="HotDog_dom_sf"/>
</dbReference>
<dbReference type="InterPro" id="IPR002347">
    <property type="entry name" value="SDR_fam"/>
</dbReference>
<dbReference type="CDD" id="cd05233">
    <property type="entry name" value="SDR_c"/>
    <property type="match status" value="1"/>
</dbReference>
<evidence type="ECO:0000256" key="2">
    <source>
        <dbReference type="ARBA" id="ARBA00005254"/>
    </source>
</evidence>
<dbReference type="GO" id="GO:0004300">
    <property type="term" value="F:enoyl-CoA hydratase activity"/>
    <property type="evidence" value="ECO:0007669"/>
    <property type="project" value="UniProtKB-ARBA"/>
</dbReference>
<proteinExistence type="inferred from homology"/>
<comment type="caution">
    <text evidence="6">The sequence shown here is derived from an EMBL/GenBank/DDBJ whole genome shotgun (WGS) entry which is preliminary data.</text>
</comment>
<keyword evidence="4" id="KW-0560">Oxidoreductase</keyword>
<dbReference type="UniPathway" id="UPA00659"/>
<evidence type="ECO:0000256" key="1">
    <source>
        <dbReference type="ARBA" id="ARBA00005005"/>
    </source>
</evidence>
<dbReference type="SUPFAM" id="SSF54637">
    <property type="entry name" value="Thioesterase/thiol ester dehydrase-isomerase"/>
    <property type="match status" value="1"/>
</dbReference>
<dbReference type="Pfam" id="PF00106">
    <property type="entry name" value="adh_short"/>
    <property type="match status" value="1"/>
</dbReference>
<evidence type="ECO:0000313" key="6">
    <source>
        <dbReference type="EMBL" id="KUM95984.1"/>
    </source>
</evidence>
<dbReference type="PRINTS" id="PR00081">
    <property type="entry name" value="GDHRDH"/>
</dbReference>
<keyword evidence="7" id="KW-1185">Reference proteome</keyword>
<dbReference type="PROSITE" id="PS00061">
    <property type="entry name" value="ADH_SHORT"/>
    <property type="match status" value="1"/>
</dbReference>
<dbReference type="GO" id="GO:0006635">
    <property type="term" value="P:fatty acid beta-oxidation"/>
    <property type="evidence" value="ECO:0007669"/>
    <property type="project" value="UniProtKB-UniPathway"/>
</dbReference>
<organism evidence="6 7">
    <name type="scientific">Streptomyces yokosukanensis</name>
    <dbReference type="NCBI Taxonomy" id="67386"/>
    <lineage>
        <taxon>Bacteria</taxon>
        <taxon>Bacillati</taxon>
        <taxon>Actinomycetota</taxon>
        <taxon>Actinomycetes</taxon>
        <taxon>Kitasatosporales</taxon>
        <taxon>Streptomycetaceae</taxon>
        <taxon>Streptomyces</taxon>
    </lineage>
</organism>
<dbReference type="InterPro" id="IPR036291">
    <property type="entry name" value="NAD(P)-bd_dom_sf"/>
</dbReference>
<dbReference type="PANTHER" id="PTHR43008:SF4">
    <property type="entry name" value="CHAIN DEHYDROGENASE, PUTATIVE (AFU_ORTHOLOGUE AFUA_4G08710)-RELATED"/>
    <property type="match status" value="1"/>
</dbReference>
<evidence type="ECO:0000313" key="7">
    <source>
        <dbReference type="Proteomes" id="UP000053127"/>
    </source>
</evidence>
<dbReference type="InterPro" id="IPR002539">
    <property type="entry name" value="MaoC-like_dom"/>
</dbReference>
<dbReference type="SUPFAM" id="SSF51735">
    <property type="entry name" value="NAD(P)-binding Rossmann-fold domains"/>
    <property type="match status" value="1"/>
</dbReference>
<dbReference type="GO" id="GO:0050664">
    <property type="term" value="F:oxidoreductase activity, acting on NAD(P)H, oxygen as acceptor"/>
    <property type="evidence" value="ECO:0007669"/>
    <property type="project" value="TreeGrafter"/>
</dbReference>
<dbReference type="Gene3D" id="3.40.50.720">
    <property type="entry name" value="NAD(P)-binding Rossmann-like Domain"/>
    <property type="match status" value="1"/>
</dbReference>
<dbReference type="AlphaFoldDB" id="A0A101NMZ3"/>
<dbReference type="InterPro" id="IPR020904">
    <property type="entry name" value="Sc_DH/Rdtase_CS"/>
</dbReference>
<dbReference type="Gene3D" id="3.10.129.10">
    <property type="entry name" value="Hotdog Thioesterase"/>
    <property type="match status" value="1"/>
</dbReference>
<evidence type="ECO:0000256" key="4">
    <source>
        <dbReference type="ARBA" id="ARBA00023002"/>
    </source>
</evidence>
<feature type="domain" description="MaoC-like" evidence="5">
    <location>
        <begin position="3"/>
        <end position="78"/>
    </location>
</feature>
<name>A0A101NMZ3_9ACTN</name>
<dbReference type="OrthoDB" id="9796589at2"/>
<dbReference type="Proteomes" id="UP000053127">
    <property type="component" value="Unassembled WGS sequence"/>
</dbReference>
<comment type="pathway">
    <text evidence="1">Lipid metabolism; fatty acid beta-oxidation.</text>
</comment>
<protein>
    <recommendedName>
        <fullName evidence="5">MaoC-like domain-containing protein</fullName>
    </recommendedName>
</protein>
<reference evidence="6 7" key="1">
    <citation type="submission" date="2015-10" db="EMBL/GenBank/DDBJ databases">
        <title>Draft genome sequence of Streptomyces yokosukanensis DSM 40224, type strain for the species Streptomyces yokosukanensis.</title>
        <authorList>
            <person name="Ruckert C."/>
            <person name="Winkler A."/>
            <person name="Kalinowski J."/>
            <person name="Kampfer P."/>
            <person name="Glaeser S."/>
        </authorList>
    </citation>
    <scope>NUCLEOTIDE SEQUENCE [LARGE SCALE GENOMIC DNA]</scope>
    <source>
        <strain evidence="6 7">DSM 40224</strain>
    </source>
</reference>
<sequence>MLLSEDDVALFARVSGDHNALHCSPDHARRTPFGRTVAHGVLAALGTLEERAPDGAGVTAVEVDFGNPVFPGVRYRSEALDAARSGSGHRLLDGDRACLTVRVRPGTSPDLDLLPVAPVRSASRLTIADLPPGTTVSGAYGPEGIDALRDRFPVASRLLGRTPLACLLWSSYLAGMCLPGENCLLGRVALRFFPVAVSRPATLSYTARVVHADHRFGLVSIAGEITADGAVVAQAEIEAMVRTPAPPATSAALATHLSPSTRLRGTSAAVVGGSRGLGAALSLALASQGCEVFVGHRGTLPQNLLDEADGLPGRLRSVPGDATDPRWSSELRARVEHEHGRLDFLVCSAAPPLRTLGLAVTDLERMDAFVTGSLRLVSAPMAGLLPLLEKGRGTCLVISSAALREPPRDWPHYVAAKSAVEGLVHWAARHHPGVGFLLTRPGMLWTEQTNSPSARETAGPVEPVAAQLVRRMLQPAPDGTVPHLIAGEAADPVGAGRV</sequence>
<accession>A0A101NMZ3</accession>
<comment type="similarity">
    <text evidence="3">Belongs to the short-chain dehydrogenases/reductases (SDR) family.</text>
</comment>
<gene>
    <name evidence="6" type="ORF">AQI95_42935</name>
</gene>
<dbReference type="STRING" id="67386.AQI95_42935"/>
<evidence type="ECO:0000259" key="5">
    <source>
        <dbReference type="Pfam" id="PF01575"/>
    </source>
</evidence>